<sequence length="223" mass="24645">MDSARRGPFFAADGENECYGGMDSPVSMKAGLTGNSAALSQNLSLDHHNPFSLRPRQISYLGMGSSVSSPRPGTGRFYCDPSPTLEDHRRPHFLVSCALCKKPLASHRDIFMYRGDMAFCSQECRQEQMEMDEAKDKNRNLSSLRQKDQRKSSTTSPSKSEDSSRLGGDGIEHTDTAGGKRRAIRAVMRQEVEIPLERWAFGSLSIAIAIAVAILVKRSETNK</sequence>
<name>A0AAN7GG32_9MYRT</name>
<feature type="compositionally biased region" description="Basic and acidic residues" evidence="5">
    <location>
        <begin position="159"/>
        <end position="175"/>
    </location>
</feature>
<dbReference type="Pfam" id="PF04570">
    <property type="entry name" value="zf-FLZ"/>
    <property type="match status" value="1"/>
</dbReference>
<proteinExistence type="inferred from homology"/>
<feature type="transmembrane region" description="Helical" evidence="6">
    <location>
        <begin position="199"/>
        <end position="216"/>
    </location>
</feature>
<organism evidence="8 9">
    <name type="scientific">Trapa incisa</name>
    <dbReference type="NCBI Taxonomy" id="236973"/>
    <lineage>
        <taxon>Eukaryota</taxon>
        <taxon>Viridiplantae</taxon>
        <taxon>Streptophyta</taxon>
        <taxon>Embryophyta</taxon>
        <taxon>Tracheophyta</taxon>
        <taxon>Spermatophyta</taxon>
        <taxon>Magnoliopsida</taxon>
        <taxon>eudicotyledons</taxon>
        <taxon>Gunneridae</taxon>
        <taxon>Pentapetalae</taxon>
        <taxon>rosids</taxon>
        <taxon>malvids</taxon>
        <taxon>Myrtales</taxon>
        <taxon>Lythraceae</taxon>
        <taxon>Trapa</taxon>
    </lineage>
</organism>
<evidence type="ECO:0000256" key="1">
    <source>
        <dbReference type="ARBA" id="ARBA00009374"/>
    </source>
</evidence>
<evidence type="ECO:0000256" key="2">
    <source>
        <dbReference type="ARBA" id="ARBA00022723"/>
    </source>
</evidence>
<evidence type="ECO:0000313" key="8">
    <source>
        <dbReference type="EMBL" id="KAK4742035.1"/>
    </source>
</evidence>
<dbReference type="GO" id="GO:0008270">
    <property type="term" value="F:zinc ion binding"/>
    <property type="evidence" value="ECO:0007669"/>
    <property type="project" value="UniProtKB-KW"/>
</dbReference>
<accession>A0AAN7GG32</accession>
<gene>
    <name evidence="8" type="ORF">SAY87_000036</name>
</gene>
<evidence type="ECO:0000313" key="9">
    <source>
        <dbReference type="Proteomes" id="UP001345219"/>
    </source>
</evidence>
<evidence type="ECO:0000259" key="7">
    <source>
        <dbReference type="PROSITE" id="PS51795"/>
    </source>
</evidence>
<comment type="caution">
    <text evidence="8">The sequence shown here is derived from an EMBL/GenBank/DDBJ whole genome shotgun (WGS) entry which is preliminary data.</text>
</comment>
<feature type="zinc finger region" description="FLZ-type" evidence="4">
    <location>
        <begin position="92"/>
        <end position="136"/>
    </location>
</feature>
<dbReference type="PANTHER" id="PTHR46057:SF9">
    <property type="entry name" value="FCS-LIKE ZINC FINGER 1"/>
    <property type="match status" value="1"/>
</dbReference>
<dbReference type="AlphaFoldDB" id="A0AAN7GG32"/>
<evidence type="ECO:0000256" key="3">
    <source>
        <dbReference type="ARBA" id="ARBA00022771"/>
    </source>
</evidence>
<evidence type="ECO:0000256" key="6">
    <source>
        <dbReference type="SAM" id="Phobius"/>
    </source>
</evidence>
<keyword evidence="6" id="KW-1133">Transmembrane helix</keyword>
<keyword evidence="6" id="KW-0812">Transmembrane</keyword>
<feature type="domain" description="FLZ-type" evidence="7">
    <location>
        <begin position="92"/>
        <end position="136"/>
    </location>
</feature>
<keyword evidence="2" id="KW-0479">Metal-binding</keyword>
<feature type="region of interest" description="Disordered" evidence="5">
    <location>
        <begin position="131"/>
        <end position="179"/>
    </location>
</feature>
<protein>
    <recommendedName>
        <fullName evidence="7">FLZ-type domain-containing protein</fullName>
    </recommendedName>
</protein>
<keyword evidence="9" id="KW-1185">Reference proteome</keyword>
<keyword evidence="6" id="KW-0472">Membrane</keyword>
<dbReference type="PROSITE" id="PS51795">
    <property type="entry name" value="ZF_FLZ"/>
    <property type="match status" value="1"/>
</dbReference>
<comment type="similarity">
    <text evidence="1">Belongs to the FLZ family.</text>
</comment>
<keyword evidence="3" id="KW-0863">Zinc-finger</keyword>
<dbReference type="EMBL" id="JAXIOK010000023">
    <property type="protein sequence ID" value="KAK4742035.1"/>
    <property type="molecule type" value="Genomic_DNA"/>
</dbReference>
<feature type="compositionally biased region" description="Basic and acidic residues" evidence="5">
    <location>
        <begin position="131"/>
        <end position="151"/>
    </location>
</feature>
<reference evidence="8 9" key="1">
    <citation type="journal article" date="2023" name="Hortic Res">
        <title>Pangenome of water caltrop reveals structural variations and asymmetric subgenome divergence after allopolyploidization.</title>
        <authorList>
            <person name="Zhang X."/>
            <person name="Chen Y."/>
            <person name="Wang L."/>
            <person name="Yuan Y."/>
            <person name="Fang M."/>
            <person name="Shi L."/>
            <person name="Lu R."/>
            <person name="Comes H.P."/>
            <person name="Ma Y."/>
            <person name="Chen Y."/>
            <person name="Huang G."/>
            <person name="Zhou Y."/>
            <person name="Zheng Z."/>
            <person name="Qiu Y."/>
        </authorList>
    </citation>
    <scope>NUCLEOTIDE SEQUENCE [LARGE SCALE GENOMIC DNA]</scope>
    <source>
        <tissue evidence="8">Roots</tissue>
    </source>
</reference>
<dbReference type="Proteomes" id="UP001345219">
    <property type="component" value="Chromosome 1"/>
</dbReference>
<dbReference type="PANTHER" id="PTHR46057">
    <property type="entry name" value="FCS-LIKE ZINC FINGER 1-RELATED"/>
    <property type="match status" value="1"/>
</dbReference>
<evidence type="ECO:0000256" key="4">
    <source>
        <dbReference type="PROSITE-ProRule" id="PRU01131"/>
    </source>
</evidence>
<keyword evidence="3" id="KW-0862">Zinc</keyword>
<dbReference type="InterPro" id="IPR007650">
    <property type="entry name" value="Zf-FLZ_dom"/>
</dbReference>
<evidence type="ECO:0000256" key="5">
    <source>
        <dbReference type="SAM" id="MobiDB-lite"/>
    </source>
</evidence>
<dbReference type="InterPro" id="IPR044533">
    <property type="entry name" value="FLZ1/2/3"/>
</dbReference>